<dbReference type="PANTHER" id="PTHR43245">
    <property type="entry name" value="BIFUNCTIONAL POLYMYXIN RESISTANCE PROTEIN ARNA"/>
    <property type="match status" value="1"/>
</dbReference>
<proteinExistence type="predicted"/>
<dbReference type="Pfam" id="PF01370">
    <property type="entry name" value="Epimerase"/>
    <property type="match status" value="1"/>
</dbReference>
<sequence>MRVVVVGATGNIGSAVLTRLREEPSVTEIVGVARRSPTASVAPYSGVYWHQLDIGESTAAAQLAGIFAGADAVIHLAWALQPNHDEELLWRTNVTGTKNVLAAAAAARVGQVAYPSSVAAYSPGPKTRRVDESWPTGGVPSSHYSRHKAINERALDRFEEENPAIVVTRLRPGFVFSRDAATEIAGLFVGKVVPLGWLKFVPVPFVPLPPQFVAQIVHSSDVADAFWRAIDRRAAGAFNLAAEPVINGEVVASVLDAKWVRIRLRVARAVASVTWKLRLQNSDPGWIDLGALVPVMSTERARRELGWQPTVSSTDALAEILEGVAEHSRVEASPQLRGV</sequence>
<dbReference type="Proteomes" id="UP000244962">
    <property type="component" value="Unassembled WGS sequence"/>
</dbReference>
<evidence type="ECO:0000259" key="2">
    <source>
        <dbReference type="Pfam" id="PF01370"/>
    </source>
</evidence>
<feature type="domain" description="NAD-dependent epimerase/dehydratase" evidence="2">
    <location>
        <begin position="3"/>
        <end position="240"/>
    </location>
</feature>
<evidence type="ECO:0000313" key="3">
    <source>
        <dbReference type="EMBL" id="PWC07574.1"/>
    </source>
</evidence>
<dbReference type="InterPro" id="IPR036291">
    <property type="entry name" value="NAD(P)-bd_dom_sf"/>
</dbReference>
<dbReference type="InterPro" id="IPR001509">
    <property type="entry name" value="Epimerase_deHydtase"/>
</dbReference>
<keyword evidence="4" id="KW-1185">Reference proteome</keyword>
<evidence type="ECO:0000313" key="4">
    <source>
        <dbReference type="Proteomes" id="UP000244962"/>
    </source>
</evidence>
<feature type="region of interest" description="Disordered" evidence="1">
    <location>
        <begin position="125"/>
        <end position="144"/>
    </location>
</feature>
<reference evidence="4" key="1">
    <citation type="submission" date="2018-04" db="EMBL/GenBank/DDBJ databases">
        <authorList>
            <person name="Liu S."/>
            <person name="Wang Z."/>
            <person name="Li J."/>
        </authorList>
    </citation>
    <scope>NUCLEOTIDE SEQUENCE [LARGE SCALE GENOMIC DNA]</scope>
    <source>
        <strain evidence="4">622</strain>
    </source>
</reference>
<protein>
    <submittedName>
        <fullName evidence="3">Epimerase</fullName>
    </submittedName>
</protein>
<organism evidence="3 4">
    <name type="scientific">Mycetocola zhujimingii</name>
    <dbReference type="NCBI Taxonomy" id="2079792"/>
    <lineage>
        <taxon>Bacteria</taxon>
        <taxon>Bacillati</taxon>
        <taxon>Actinomycetota</taxon>
        <taxon>Actinomycetes</taxon>
        <taxon>Micrococcales</taxon>
        <taxon>Microbacteriaceae</taxon>
        <taxon>Mycetocola</taxon>
    </lineage>
</organism>
<accession>A0A2U1TFC1</accession>
<dbReference type="EMBL" id="QEFB01000004">
    <property type="protein sequence ID" value="PWC07574.1"/>
    <property type="molecule type" value="Genomic_DNA"/>
</dbReference>
<dbReference type="RefSeq" id="WP_108962523.1">
    <property type="nucleotide sequence ID" value="NZ_QEFB01000004.1"/>
</dbReference>
<comment type="caution">
    <text evidence="3">The sequence shown here is derived from an EMBL/GenBank/DDBJ whole genome shotgun (WGS) entry which is preliminary data.</text>
</comment>
<dbReference type="InterPro" id="IPR050177">
    <property type="entry name" value="Lipid_A_modif_metabolic_enz"/>
</dbReference>
<evidence type="ECO:0000256" key="1">
    <source>
        <dbReference type="SAM" id="MobiDB-lite"/>
    </source>
</evidence>
<name>A0A2U1TFC1_9MICO</name>
<dbReference type="Gene3D" id="3.40.50.720">
    <property type="entry name" value="NAD(P)-binding Rossmann-like Domain"/>
    <property type="match status" value="1"/>
</dbReference>
<dbReference type="SUPFAM" id="SSF51735">
    <property type="entry name" value="NAD(P)-binding Rossmann-fold domains"/>
    <property type="match status" value="1"/>
</dbReference>
<dbReference type="AlphaFoldDB" id="A0A2U1TFC1"/>
<gene>
    <name evidence="3" type="ORF">DF223_05940</name>
</gene>